<proteinExistence type="predicted"/>
<sequence length="157" mass="17833">MKYAQTIPAWGYKSEGVSPLAIWQFEQTQQNDKTTIMSRSSSLPESKVSGKPKIFRYEMGGMQGTMTWSNEWERMMNLVSLATLQVKSISFPCLMLLHLSDIIFRKMLGVRAWTVLRCQPCHLRIRHGSLGAWAQRQLSVVALRARMAEVGVGVEVQ</sequence>
<keyword evidence="2" id="KW-1185">Reference proteome</keyword>
<accession>A0ACD0P1D6</accession>
<evidence type="ECO:0000313" key="1">
    <source>
        <dbReference type="EMBL" id="PWN51910.1"/>
    </source>
</evidence>
<dbReference type="Proteomes" id="UP000245626">
    <property type="component" value="Unassembled WGS sequence"/>
</dbReference>
<organism evidence="1 2">
    <name type="scientific">Violaceomyces palustris</name>
    <dbReference type="NCBI Taxonomy" id="1673888"/>
    <lineage>
        <taxon>Eukaryota</taxon>
        <taxon>Fungi</taxon>
        <taxon>Dikarya</taxon>
        <taxon>Basidiomycota</taxon>
        <taxon>Ustilaginomycotina</taxon>
        <taxon>Ustilaginomycetes</taxon>
        <taxon>Violaceomycetales</taxon>
        <taxon>Violaceomycetaceae</taxon>
        <taxon>Violaceomyces</taxon>
    </lineage>
</organism>
<gene>
    <name evidence="1" type="ORF">IE53DRAFT_30564</name>
</gene>
<protein>
    <submittedName>
        <fullName evidence="1">Uncharacterized protein</fullName>
    </submittedName>
</protein>
<dbReference type="EMBL" id="KZ819809">
    <property type="protein sequence ID" value="PWN51910.1"/>
    <property type="molecule type" value="Genomic_DNA"/>
</dbReference>
<reference evidence="1 2" key="1">
    <citation type="journal article" date="2018" name="Mol. Biol. Evol.">
        <title>Broad Genomic Sampling Reveals a Smut Pathogenic Ancestry of the Fungal Clade Ustilaginomycotina.</title>
        <authorList>
            <person name="Kijpornyongpan T."/>
            <person name="Mondo S.J."/>
            <person name="Barry K."/>
            <person name="Sandor L."/>
            <person name="Lee J."/>
            <person name="Lipzen A."/>
            <person name="Pangilinan J."/>
            <person name="LaButti K."/>
            <person name="Hainaut M."/>
            <person name="Henrissat B."/>
            <person name="Grigoriev I.V."/>
            <person name="Spatafora J.W."/>
            <person name="Aime M.C."/>
        </authorList>
    </citation>
    <scope>NUCLEOTIDE SEQUENCE [LARGE SCALE GENOMIC DNA]</scope>
    <source>
        <strain evidence="1 2">SA 807</strain>
    </source>
</reference>
<evidence type="ECO:0000313" key="2">
    <source>
        <dbReference type="Proteomes" id="UP000245626"/>
    </source>
</evidence>
<name>A0ACD0P1D6_9BASI</name>